<dbReference type="Gene3D" id="1.20.58.220">
    <property type="entry name" value="Phosphate transport system protein phou homolog 2, domain 2"/>
    <property type="match status" value="1"/>
</dbReference>
<dbReference type="RefSeq" id="WP_039183500.1">
    <property type="nucleotide sequence ID" value="NZ_BMXN01000002.1"/>
</dbReference>
<dbReference type="GO" id="GO:0030643">
    <property type="term" value="P:intracellular phosphate ion homeostasis"/>
    <property type="evidence" value="ECO:0007669"/>
    <property type="project" value="InterPro"/>
</dbReference>
<comment type="similarity">
    <text evidence="1">Belongs to the PhoU family.</text>
</comment>
<organism evidence="4 5">
    <name type="scientific">Vreelandella hamiltonii</name>
    <dbReference type="NCBI Taxonomy" id="502829"/>
    <lineage>
        <taxon>Bacteria</taxon>
        <taxon>Pseudomonadati</taxon>
        <taxon>Pseudomonadota</taxon>
        <taxon>Gammaproteobacteria</taxon>
        <taxon>Oceanospirillales</taxon>
        <taxon>Halomonadaceae</taxon>
        <taxon>Vreelandella</taxon>
    </lineage>
</organism>
<evidence type="ECO:0000259" key="3">
    <source>
        <dbReference type="Pfam" id="PF01895"/>
    </source>
</evidence>
<proteinExistence type="inferred from homology"/>
<keyword evidence="2" id="KW-0592">Phosphate transport</keyword>
<comment type="caution">
    <text evidence="4">The sequence shown here is derived from an EMBL/GenBank/DDBJ whole genome shotgun (WGS) entry which is preliminary data.</text>
</comment>
<dbReference type="PANTHER" id="PTHR42930:SF3">
    <property type="entry name" value="PHOSPHATE-SPECIFIC TRANSPORT SYSTEM ACCESSORY PROTEIN PHOU"/>
    <property type="match status" value="1"/>
</dbReference>
<dbReference type="AlphaFoldDB" id="A0A8H9M9T4"/>
<evidence type="ECO:0000313" key="4">
    <source>
        <dbReference type="EMBL" id="GHD55856.1"/>
    </source>
</evidence>
<dbReference type="PANTHER" id="PTHR42930">
    <property type="entry name" value="PHOSPHATE-SPECIFIC TRANSPORT SYSTEM ACCESSORY PROTEIN PHOU"/>
    <property type="match status" value="1"/>
</dbReference>
<sequence length="228" mass="25847">MFKQLFSALTSETSIDQAYADLTQMLEHGAWMFSRANEVLYSTVAAEDVRTPLYERDVAVNELERSIRRKVLRHLTVNPGHDVAICLALMSVAKDAERIGDYCKNVFEVGAFYTEGFHVDRYQKPLDSISERLRGLFSELIAATRNSDEKKAHGIITATREIRHISDELIESLLREEDSIEFHEAVAYSLLARHYKRVASHLANIATAVTGRLEDLDFPSEADDRALD</sequence>
<keyword evidence="2" id="KW-0813">Transport</keyword>
<accession>A0A8H9M9T4</accession>
<name>A0A8H9M9T4_9GAMM</name>
<feature type="domain" description="PhoU" evidence="3">
    <location>
        <begin position="23"/>
        <end position="108"/>
    </location>
</feature>
<gene>
    <name evidence="4" type="ORF">GCM10007157_06160</name>
</gene>
<dbReference type="InterPro" id="IPR028366">
    <property type="entry name" value="PhoU"/>
</dbReference>
<evidence type="ECO:0000256" key="1">
    <source>
        <dbReference type="ARBA" id="ARBA00008107"/>
    </source>
</evidence>
<dbReference type="EMBL" id="BMXN01000002">
    <property type="protein sequence ID" value="GHD55856.1"/>
    <property type="molecule type" value="Genomic_DNA"/>
</dbReference>
<evidence type="ECO:0000256" key="2">
    <source>
        <dbReference type="ARBA" id="ARBA00022592"/>
    </source>
</evidence>
<reference evidence="5" key="1">
    <citation type="journal article" date="2019" name="Int. J. Syst. Evol. Microbiol.">
        <title>The Global Catalogue of Microorganisms (GCM) 10K type strain sequencing project: providing services to taxonomists for standard genome sequencing and annotation.</title>
        <authorList>
            <consortium name="The Broad Institute Genomics Platform"/>
            <consortium name="The Broad Institute Genome Sequencing Center for Infectious Disease"/>
            <person name="Wu L."/>
            <person name="Ma J."/>
        </authorList>
    </citation>
    <scope>NUCLEOTIDE SEQUENCE [LARGE SCALE GENOMIC DNA]</scope>
    <source>
        <strain evidence="5">KCTC 22154</strain>
    </source>
</reference>
<dbReference type="InterPro" id="IPR026022">
    <property type="entry name" value="PhoU_dom"/>
</dbReference>
<dbReference type="Proteomes" id="UP000623776">
    <property type="component" value="Unassembled WGS sequence"/>
</dbReference>
<dbReference type="GO" id="GO:0006817">
    <property type="term" value="P:phosphate ion transport"/>
    <property type="evidence" value="ECO:0007669"/>
    <property type="project" value="UniProtKB-KW"/>
</dbReference>
<protein>
    <recommendedName>
        <fullName evidence="3">PhoU domain-containing protein</fullName>
    </recommendedName>
</protein>
<dbReference type="GO" id="GO:0045936">
    <property type="term" value="P:negative regulation of phosphate metabolic process"/>
    <property type="evidence" value="ECO:0007669"/>
    <property type="project" value="InterPro"/>
</dbReference>
<dbReference type="SUPFAM" id="SSF109755">
    <property type="entry name" value="PhoU-like"/>
    <property type="match status" value="1"/>
</dbReference>
<dbReference type="Pfam" id="PF01895">
    <property type="entry name" value="PhoU"/>
    <property type="match status" value="2"/>
</dbReference>
<keyword evidence="5" id="KW-1185">Reference proteome</keyword>
<feature type="domain" description="PhoU" evidence="3">
    <location>
        <begin position="129"/>
        <end position="208"/>
    </location>
</feature>
<evidence type="ECO:0000313" key="5">
    <source>
        <dbReference type="Proteomes" id="UP000623776"/>
    </source>
</evidence>
<dbReference type="InterPro" id="IPR038078">
    <property type="entry name" value="PhoU-like_sf"/>
</dbReference>